<dbReference type="AlphaFoldDB" id="A0A2P2QG74"/>
<sequence>MNMCLQIHMQPMCTHTDTMKQWIHH</sequence>
<protein>
    <submittedName>
        <fullName evidence="1">Uncharacterized protein</fullName>
    </submittedName>
</protein>
<dbReference type="EMBL" id="GGEC01085393">
    <property type="protein sequence ID" value="MBX65877.1"/>
    <property type="molecule type" value="Transcribed_RNA"/>
</dbReference>
<evidence type="ECO:0000313" key="1">
    <source>
        <dbReference type="EMBL" id="MBX65877.1"/>
    </source>
</evidence>
<reference evidence="1" key="1">
    <citation type="submission" date="2018-02" db="EMBL/GenBank/DDBJ databases">
        <title>Rhizophora mucronata_Transcriptome.</title>
        <authorList>
            <person name="Meera S.P."/>
            <person name="Sreeshan A."/>
            <person name="Augustine A."/>
        </authorList>
    </citation>
    <scope>NUCLEOTIDE SEQUENCE</scope>
    <source>
        <tissue evidence="1">Leaf</tissue>
    </source>
</reference>
<proteinExistence type="predicted"/>
<accession>A0A2P2QG74</accession>
<organism evidence="1">
    <name type="scientific">Rhizophora mucronata</name>
    <name type="common">Asiatic mangrove</name>
    <dbReference type="NCBI Taxonomy" id="61149"/>
    <lineage>
        <taxon>Eukaryota</taxon>
        <taxon>Viridiplantae</taxon>
        <taxon>Streptophyta</taxon>
        <taxon>Embryophyta</taxon>
        <taxon>Tracheophyta</taxon>
        <taxon>Spermatophyta</taxon>
        <taxon>Magnoliopsida</taxon>
        <taxon>eudicotyledons</taxon>
        <taxon>Gunneridae</taxon>
        <taxon>Pentapetalae</taxon>
        <taxon>rosids</taxon>
        <taxon>fabids</taxon>
        <taxon>Malpighiales</taxon>
        <taxon>Rhizophoraceae</taxon>
        <taxon>Rhizophora</taxon>
    </lineage>
</organism>
<name>A0A2P2QG74_RHIMU</name>